<feature type="modified residue" description="N6-(pyridoxal phosphate)lysine" evidence="11">
    <location>
        <position position="71"/>
    </location>
</feature>
<evidence type="ECO:0000259" key="14">
    <source>
        <dbReference type="Pfam" id="PF02784"/>
    </source>
</evidence>
<keyword evidence="16" id="KW-1185">Reference proteome</keyword>
<dbReference type="EC" id="4.1.1.17" evidence="7"/>
<dbReference type="PANTHER" id="PTHR11482:SF6">
    <property type="entry name" value="ORNITHINE DECARBOXYLASE 1-RELATED"/>
    <property type="match status" value="1"/>
</dbReference>
<dbReference type="InterPro" id="IPR009006">
    <property type="entry name" value="Ala_racemase/Decarboxylase_C"/>
</dbReference>
<dbReference type="PANTHER" id="PTHR11482">
    <property type="entry name" value="ARGININE/DIAMINOPIMELATE/ORNITHINE DECARBOXYLASE"/>
    <property type="match status" value="1"/>
</dbReference>
<keyword evidence="3 11" id="KW-0663">Pyridoxal phosphate</keyword>
<dbReference type="InterPro" id="IPR029066">
    <property type="entry name" value="PLP-binding_barrel"/>
</dbReference>
<dbReference type="PROSITE" id="PS00878">
    <property type="entry name" value="ODR_DC_2_1"/>
    <property type="match status" value="1"/>
</dbReference>
<evidence type="ECO:0000256" key="2">
    <source>
        <dbReference type="ARBA" id="ARBA00008872"/>
    </source>
</evidence>
<evidence type="ECO:0000256" key="6">
    <source>
        <dbReference type="ARBA" id="ARBA00034115"/>
    </source>
</evidence>
<feature type="non-terminal residue" evidence="15">
    <location>
        <position position="427"/>
    </location>
</feature>
<dbReference type="InterPro" id="IPR022643">
    <property type="entry name" value="De-COase2_C"/>
</dbReference>
<dbReference type="GO" id="GO:0033387">
    <property type="term" value="P:putrescine biosynthetic process from arginine, via ornithine"/>
    <property type="evidence" value="ECO:0007669"/>
    <property type="project" value="TreeGrafter"/>
</dbReference>
<evidence type="ECO:0000256" key="3">
    <source>
        <dbReference type="ARBA" id="ARBA00022898"/>
    </source>
</evidence>
<feature type="domain" description="Orn/DAP/Arg decarboxylase 2 C-terminal" evidence="13">
    <location>
        <begin position="285"/>
        <end position="388"/>
    </location>
</feature>
<dbReference type="GO" id="GO:0005737">
    <property type="term" value="C:cytoplasm"/>
    <property type="evidence" value="ECO:0007669"/>
    <property type="project" value="TreeGrafter"/>
</dbReference>
<dbReference type="SUPFAM" id="SSF51419">
    <property type="entry name" value="PLP-binding barrel"/>
    <property type="match status" value="1"/>
</dbReference>
<dbReference type="GO" id="GO:0004586">
    <property type="term" value="F:ornithine decarboxylase activity"/>
    <property type="evidence" value="ECO:0007669"/>
    <property type="project" value="UniProtKB-EC"/>
</dbReference>
<dbReference type="SUPFAM" id="SSF50621">
    <property type="entry name" value="Alanine racemase C-terminal domain-like"/>
    <property type="match status" value="1"/>
</dbReference>
<evidence type="ECO:0000256" key="5">
    <source>
        <dbReference type="ARBA" id="ARBA00023239"/>
    </source>
</evidence>
<dbReference type="InterPro" id="IPR022653">
    <property type="entry name" value="De-COase2_pyr-phos_BS"/>
</dbReference>
<dbReference type="Pfam" id="PF00278">
    <property type="entry name" value="Orn_DAP_Arg_deC"/>
    <property type="match status" value="1"/>
</dbReference>
<comment type="pathway">
    <text evidence="6">Amine and polyamine biosynthesis; putrescine biosynthesis via L-ornithine pathway; putrescine from L-ornithine: step 1/1.</text>
</comment>
<dbReference type="PRINTS" id="PR01179">
    <property type="entry name" value="ODADCRBXLASE"/>
</dbReference>
<evidence type="ECO:0000256" key="10">
    <source>
        <dbReference type="ARBA" id="ARBA00049127"/>
    </source>
</evidence>
<organism evidence="15 16">
    <name type="scientific">Mesorhabditis spiculigera</name>
    <dbReference type="NCBI Taxonomy" id="96644"/>
    <lineage>
        <taxon>Eukaryota</taxon>
        <taxon>Metazoa</taxon>
        <taxon>Ecdysozoa</taxon>
        <taxon>Nematoda</taxon>
        <taxon>Chromadorea</taxon>
        <taxon>Rhabditida</taxon>
        <taxon>Rhabditina</taxon>
        <taxon>Rhabditomorpha</taxon>
        <taxon>Rhabditoidea</taxon>
        <taxon>Rhabditidae</taxon>
        <taxon>Mesorhabditinae</taxon>
        <taxon>Mesorhabditis</taxon>
    </lineage>
</organism>
<keyword evidence="4" id="KW-0620">Polyamine biosynthesis</keyword>
<dbReference type="InterPro" id="IPR022644">
    <property type="entry name" value="De-COase2_N"/>
</dbReference>
<dbReference type="Gene3D" id="3.20.20.10">
    <property type="entry name" value="Alanine racemase"/>
    <property type="match status" value="1"/>
</dbReference>
<dbReference type="Pfam" id="PF02784">
    <property type="entry name" value="Orn_Arg_deC_N"/>
    <property type="match status" value="1"/>
</dbReference>
<evidence type="ECO:0000256" key="7">
    <source>
        <dbReference type="ARBA" id="ARBA00034138"/>
    </source>
</evidence>
<comment type="catalytic activity">
    <reaction evidence="10">
        <text>L-ornithine + H(+) = putrescine + CO2</text>
        <dbReference type="Rhea" id="RHEA:22964"/>
        <dbReference type="ChEBI" id="CHEBI:15378"/>
        <dbReference type="ChEBI" id="CHEBI:16526"/>
        <dbReference type="ChEBI" id="CHEBI:46911"/>
        <dbReference type="ChEBI" id="CHEBI:326268"/>
        <dbReference type="EC" id="4.1.1.17"/>
    </reaction>
</comment>
<dbReference type="InterPro" id="IPR002433">
    <property type="entry name" value="Orn_de-COase"/>
</dbReference>
<dbReference type="InterPro" id="IPR000183">
    <property type="entry name" value="Orn/DAP/Arg_de-COase"/>
</dbReference>
<gene>
    <name evidence="15" type="ORF">MSPICULIGERA_LOCUS10824</name>
</gene>
<reference evidence="15" key="1">
    <citation type="submission" date="2023-06" db="EMBL/GenBank/DDBJ databases">
        <authorList>
            <person name="Delattre M."/>
        </authorList>
    </citation>
    <scope>NUCLEOTIDE SEQUENCE</scope>
    <source>
        <strain evidence="15">AF72</strain>
    </source>
</reference>
<keyword evidence="5" id="KW-0456">Lyase</keyword>
<name>A0AA36CNN3_9BILA</name>
<evidence type="ECO:0000256" key="1">
    <source>
        <dbReference type="ARBA" id="ARBA00001933"/>
    </source>
</evidence>
<proteinExistence type="inferred from homology"/>
<evidence type="ECO:0000259" key="13">
    <source>
        <dbReference type="Pfam" id="PF00278"/>
    </source>
</evidence>
<feature type="domain" description="Orn/DAP/Arg decarboxylase 2 N-terminal" evidence="14">
    <location>
        <begin position="48"/>
        <end position="283"/>
    </location>
</feature>
<evidence type="ECO:0000313" key="15">
    <source>
        <dbReference type="EMBL" id="CAJ0572437.1"/>
    </source>
</evidence>
<dbReference type="Proteomes" id="UP001177023">
    <property type="component" value="Unassembled WGS sequence"/>
</dbReference>
<evidence type="ECO:0000256" key="11">
    <source>
        <dbReference type="PIRSR" id="PIRSR600183-50"/>
    </source>
</evidence>
<accession>A0AA36CNN3</accession>
<comment type="cofactor">
    <cofactor evidence="1 11">
        <name>pyridoxal 5'-phosphate</name>
        <dbReference type="ChEBI" id="CHEBI:597326"/>
    </cofactor>
</comment>
<comment type="subunit">
    <text evidence="9">Homodimer. Only the dimer is catalytically active, as the active sites are constructed of residues from both monomers.</text>
</comment>
<evidence type="ECO:0000313" key="16">
    <source>
        <dbReference type="Proteomes" id="UP001177023"/>
    </source>
</evidence>
<evidence type="ECO:0000256" key="12">
    <source>
        <dbReference type="RuleBase" id="RU003737"/>
    </source>
</evidence>
<feature type="active site" description="Proton donor" evidence="11">
    <location>
        <position position="361"/>
    </location>
</feature>
<comment type="similarity">
    <text evidence="2 12">Belongs to the Orn/Lys/Arg decarboxylase class-II family.</text>
</comment>
<evidence type="ECO:0000256" key="4">
    <source>
        <dbReference type="ARBA" id="ARBA00023115"/>
    </source>
</evidence>
<protein>
    <recommendedName>
        <fullName evidence="7">ornithine decarboxylase</fullName>
        <ecNumber evidence="7">4.1.1.17</ecNumber>
    </recommendedName>
</protein>
<evidence type="ECO:0000256" key="9">
    <source>
        <dbReference type="ARBA" id="ARBA00046672"/>
    </source>
</evidence>
<dbReference type="FunFam" id="3.20.20.10:FF:000005">
    <property type="entry name" value="Ornithine decarboxylase"/>
    <property type="match status" value="1"/>
</dbReference>
<dbReference type="Gene3D" id="2.40.37.10">
    <property type="entry name" value="Lyase, Ornithine Decarboxylase, Chain A, domain 1"/>
    <property type="match status" value="1"/>
</dbReference>
<dbReference type="EMBL" id="CATQJA010002598">
    <property type="protein sequence ID" value="CAJ0572437.1"/>
    <property type="molecule type" value="Genomic_DNA"/>
</dbReference>
<comment type="function">
    <text evidence="8">Catalyzes the first and rate-limiting step of polyamine biosynthesis that converts ornithine into putrescine, which is the precursor for the polyamines, spermidine and spermine. Polyamines are essential for cell proliferation and are implicated in cellular processes, ranging from DNA replication to apoptosis.</text>
</comment>
<dbReference type="PRINTS" id="PR01182">
    <property type="entry name" value="ORNDCRBXLASE"/>
</dbReference>
<evidence type="ECO:0000256" key="8">
    <source>
        <dbReference type="ARBA" id="ARBA00037173"/>
    </source>
</evidence>
<dbReference type="AlphaFoldDB" id="A0AA36CNN3"/>
<sequence>MAQEILKFGQWKIRLYDQIMDQRTVVEQIADELDAEMSDEGALLCSVDNVIHRLKLWQAKMPRITPFFAVKCHPDPMVIRALASLGCGFDCASLREIQTILDLQVEPARIIYANPSKHRTFIQYAKTKRVHKMTFDSAEELRKIKEEFEEAKLVLRILVSDPTASSVFGRKFGAEPETVARELLEEAKEIGMKVVGISFHVGVGCKDAPIYETAIRYARQLFDYGTRLGHRMRILDIGGGYPGREVDNPQFEKIAAVINAAIDTHFGDVEGVEMISEPGQFFCEGSFTLCTKIINAVEVPADRITKNELDSNQKGMMYFLNDGIYGSFMLAATEKIYVEGLPLRPKPGAERLTSIVWGPTCASVDVVEEAIEKERMAEGDWVLYPDMGAYTNGLCTTFNGFPRPTLHYAISRKNWKFLEEHGIQELV</sequence>
<comment type="caution">
    <text evidence="15">The sequence shown here is derived from an EMBL/GenBank/DDBJ whole genome shotgun (WGS) entry which is preliminary data.</text>
</comment>
<dbReference type="CDD" id="cd00622">
    <property type="entry name" value="PLPDE_III_ODC"/>
    <property type="match status" value="1"/>
</dbReference>